<feature type="domain" description="DHHA1" evidence="7">
    <location>
        <begin position="355"/>
        <end position="449"/>
    </location>
</feature>
<evidence type="ECO:0000256" key="4">
    <source>
        <dbReference type="ARBA" id="ARBA00022801"/>
    </source>
</evidence>
<accession>A0ABS1JUA9</accession>
<comment type="similarity">
    <text evidence="1">Belongs to the RecJ family.</text>
</comment>
<dbReference type="RefSeq" id="WP_201692445.1">
    <property type="nucleotide sequence ID" value="NZ_JAEQND010000013.1"/>
</dbReference>
<evidence type="ECO:0000256" key="2">
    <source>
        <dbReference type="ARBA" id="ARBA00019841"/>
    </source>
</evidence>
<dbReference type="InterPro" id="IPR041122">
    <property type="entry name" value="RecJ_OB"/>
</dbReference>
<dbReference type="PANTHER" id="PTHR30255">
    <property type="entry name" value="SINGLE-STRANDED-DNA-SPECIFIC EXONUCLEASE RECJ"/>
    <property type="match status" value="1"/>
</dbReference>
<evidence type="ECO:0000259" key="6">
    <source>
        <dbReference type="Pfam" id="PF01368"/>
    </source>
</evidence>
<evidence type="ECO:0000256" key="5">
    <source>
        <dbReference type="ARBA" id="ARBA00022839"/>
    </source>
</evidence>
<dbReference type="Gene3D" id="3.10.310.30">
    <property type="match status" value="1"/>
</dbReference>
<reference evidence="9 10" key="1">
    <citation type="journal article" date="2017" name="Int. J. Syst. Evol. Microbiol.">
        <title>Ramlibacter alkalitolerans sp. nov., alkali-tolerant bacterium isolated from soil of ginseng.</title>
        <authorList>
            <person name="Lee D.H."/>
            <person name="Cha C.J."/>
        </authorList>
    </citation>
    <scope>NUCLEOTIDE SEQUENCE [LARGE SCALE GENOMIC DNA]</scope>
    <source>
        <strain evidence="9 10">KACC 19305</strain>
    </source>
</reference>
<dbReference type="InterPro" id="IPR004610">
    <property type="entry name" value="RecJ"/>
</dbReference>
<keyword evidence="4" id="KW-0378">Hydrolase</keyword>
<dbReference type="GO" id="GO:0004527">
    <property type="term" value="F:exonuclease activity"/>
    <property type="evidence" value="ECO:0007669"/>
    <property type="project" value="UniProtKB-KW"/>
</dbReference>
<evidence type="ECO:0000259" key="8">
    <source>
        <dbReference type="Pfam" id="PF17768"/>
    </source>
</evidence>
<evidence type="ECO:0000313" key="10">
    <source>
        <dbReference type="Proteomes" id="UP000622707"/>
    </source>
</evidence>
<organism evidence="9 10">
    <name type="scientific">Ramlibacter alkalitolerans</name>
    <dbReference type="NCBI Taxonomy" id="2039631"/>
    <lineage>
        <taxon>Bacteria</taxon>
        <taxon>Pseudomonadati</taxon>
        <taxon>Pseudomonadota</taxon>
        <taxon>Betaproteobacteria</taxon>
        <taxon>Burkholderiales</taxon>
        <taxon>Comamonadaceae</taxon>
        <taxon>Ramlibacter</taxon>
    </lineage>
</organism>
<dbReference type="InterPro" id="IPR038763">
    <property type="entry name" value="DHH_sf"/>
</dbReference>
<keyword evidence="3" id="KW-0540">Nuclease</keyword>
<name>A0ABS1JUA9_9BURK</name>
<dbReference type="Proteomes" id="UP000622707">
    <property type="component" value="Unassembled WGS sequence"/>
</dbReference>
<dbReference type="InterPro" id="IPR051673">
    <property type="entry name" value="SSDNA_exonuclease_RecJ"/>
</dbReference>
<protein>
    <recommendedName>
        <fullName evidence="2">Single-stranded-DNA-specific exonuclease RecJ</fullName>
    </recommendedName>
</protein>
<keyword evidence="10" id="KW-1185">Reference proteome</keyword>
<proteinExistence type="inferred from homology"/>
<feature type="domain" description="DDH" evidence="6">
    <location>
        <begin position="73"/>
        <end position="206"/>
    </location>
</feature>
<feature type="domain" description="RecJ OB" evidence="8">
    <location>
        <begin position="463"/>
        <end position="563"/>
    </location>
</feature>
<evidence type="ECO:0000256" key="3">
    <source>
        <dbReference type="ARBA" id="ARBA00022722"/>
    </source>
</evidence>
<dbReference type="SUPFAM" id="SSF64182">
    <property type="entry name" value="DHH phosphoesterases"/>
    <property type="match status" value="1"/>
</dbReference>
<evidence type="ECO:0000256" key="1">
    <source>
        <dbReference type="ARBA" id="ARBA00005915"/>
    </source>
</evidence>
<sequence length="574" mass="61754">MKITRRHVPEAAAKKLVAEGVPPFLASIYAARGVTDVAEVQAGLEHVLPHTGMKNVGEMANILADAIVRGDRLLVIADYDCDGATACSVMMQGLQVLGANVGFLVPDRMVHGYGLTPSIVDEAAKLEERPRYIITVDNGISSVDGVAAANALGIDVLVTDHHLPGKVLPAARCIVNPNQDGCSFESKPIAGVGVAFYVVWALTEELTDRGLEPLEPDFRIEHLLPYVALGTVADVVGLDRNNRALVATGLELIRAGQCPVGIGALARAAGRDPKKLSTADIGFGIGPRINAAGRLQNMTTGIQCLTSPELYRATELAAQLDGINDERRALQENMISEAVKLIVERADVDAWSIAVYGANWHEGVVGIVAGRVKETLYRPTFVLTQAQDGNVKGSGRSIPGFHLKHALDLIAVRHPGLLLKYGGHAMAAGLTLRADGVETFQEALETVCREQLTEDLLDQVLATDGELRPQDLCVDNAHLLRTLVWGQGFPEPVFTGEFDVQDARPMGKDRAHLKLTLQVGPNHRVNAVKFFHKGATPARVRIAYKLAVNDWGGKESLQLVIDHLEVLEELRLAA</sequence>
<keyword evidence="5 9" id="KW-0269">Exonuclease</keyword>
<dbReference type="Gene3D" id="3.90.1640.30">
    <property type="match status" value="1"/>
</dbReference>
<dbReference type="EMBL" id="JAEQND010000013">
    <property type="protein sequence ID" value="MBL0427814.1"/>
    <property type="molecule type" value="Genomic_DNA"/>
</dbReference>
<dbReference type="InterPro" id="IPR001667">
    <property type="entry name" value="DDH_dom"/>
</dbReference>
<dbReference type="PANTHER" id="PTHR30255:SF2">
    <property type="entry name" value="SINGLE-STRANDED-DNA-SPECIFIC EXONUCLEASE RECJ"/>
    <property type="match status" value="1"/>
</dbReference>
<evidence type="ECO:0000259" key="7">
    <source>
        <dbReference type="Pfam" id="PF02272"/>
    </source>
</evidence>
<comment type="caution">
    <text evidence="9">The sequence shown here is derived from an EMBL/GenBank/DDBJ whole genome shotgun (WGS) entry which is preliminary data.</text>
</comment>
<dbReference type="NCBIfam" id="TIGR00644">
    <property type="entry name" value="recJ"/>
    <property type="match status" value="1"/>
</dbReference>
<evidence type="ECO:0000313" key="9">
    <source>
        <dbReference type="EMBL" id="MBL0427814.1"/>
    </source>
</evidence>
<gene>
    <name evidence="9" type="primary">recJ</name>
    <name evidence="9" type="ORF">JI746_22095</name>
</gene>
<dbReference type="Pfam" id="PF17768">
    <property type="entry name" value="RecJ_OB"/>
    <property type="match status" value="1"/>
</dbReference>
<dbReference type="Pfam" id="PF01368">
    <property type="entry name" value="DHH"/>
    <property type="match status" value="1"/>
</dbReference>
<dbReference type="Pfam" id="PF02272">
    <property type="entry name" value="DHHA1"/>
    <property type="match status" value="1"/>
</dbReference>
<dbReference type="InterPro" id="IPR003156">
    <property type="entry name" value="DHHA1_dom"/>
</dbReference>